<proteinExistence type="predicted"/>
<reference evidence="10" key="1">
    <citation type="submission" date="2018-02" db="EMBL/GenBank/DDBJ databases">
        <title>Isolation and characterization of small ruminant lentivirus in Mexico.</title>
        <authorList>
            <person name="De la Luz Armendariz J."/>
            <person name="Rievera Benitez J.F."/>
            <person name="Gomez Nunez L."/>
            <person name="Ramirez Mendoza H."/>
        </authorList>
    </citation>
    <scope>NUCLEOTIDE SEQUENCE</scope>
    <source>
        <strain evidence="10">SRLV/B1/Goat/MX/INIFAP-1/2013</strain>
    </source>
</reference>
<evidence type="ECO:0000256" key="2">
    <source>
        <dbReference type="ARBA" id="ARBA00004328"/>
    </source>
</evidence>
<keyword evidence="5" id="KW-0946">Virion</keyword>
<evidence type="ECO:0000256" key="8">
    <source>
        <dbReference type="ARBA" id="ARBA00030533"/>
    </source>
</evidence>
<dbReference type="InterPro" id="IPR004247">
    <property type="entry name" value="Lentiviral_Vpr-like"/>
</dbReference>
<comment type="subcellular location">
    <subcellularLocation>
        <location evidence="1">Host nucleus</location>
    </subcellularLocation>
    <subcellularLocation>
        <location evidence="2">Virion</location>
    </subcellularLocation>
</comment>
<organism evidence="10">
    <name type="scientific">Small ruminant lentivirus</name>
    <dbReference type="NCBI Taxonomy" id="254355"/>
    <lineage>
        <taxon>Viruses</taxon>
        <taxon>Riboviria</taxon>
        <taxon>Pararnavirae</taxon>
        <taxon>Artverviricota</taxon>
        <taxon>Revtraviricetes</taxon>
        <taxon>Ortervirales</taxon>
        <taxon>Retroviridae</taxon>
        <taxon>Orthoretrovirinae</taxon>
        <taxon>Lentivirus</taxon>
        <taxon>Lentivirus capartenc</taxon>
        <taxon>Caprine arthritis encephalitis virus</taxon>
    </lineage>
</organism>
<evidence type="ECO:0000256" key="5">
    <source>
        <dbReference type="ARBA" id="ARBA00022844"/>
    </source>
</evidence>
<dbReference type="GO" id="GO:0042025">
    <property type="term" value="C:host cell nucleus"/>
    <property type="evidence" value="ECO:0007669"/>
    <property type="project" value="UniProtKB-SubCell"/>
</dbReference>
<evidence type="ECO:0000313" key="10">
    <source>
        <dbReference type="EMBL" id="AYE21332.1"/>
    </source>
</evidence>
<evidence type="ECO:0000256" key="1">
    <source>
        <dbReference type="ARBA" id="ARBA00004147"/>
    </source>
</evidence>
<sequence>MSERLPQRREVHPEGRVRNIWERERDTWQWTSIRVPEEILQRWLAMLRSGRNRNKVYRKMQKWMWIHPKAPVIRPCGCRLCNPGWET</sequence>
<accession>A0A386NHU0</accession>
<protein>
    <recommendedName>
        <fullName evidence="3">Probable Vpr-like protein</fullName>
    </recommendedName>
    <alternativeName>
        <fullName evidence="8">Protein S</fullName>
    </alternativeName>
    <alternativeName>
        <fullName evidence="9">Protein Tat</fullName>
    </alternativeName>
</protein>
<dbReference type="GO" id="GO:0044423">
    <property type="term" value="C:virion component"/>
    <property type="evidence" value="ECO:0007669"/>
    <property type="project" value="UniProtKB-KW"/>
</dbReference>
<evidence type="ECO:0000256" key="3">
    <source>
        <dbReference type="ARBA" id="ARBA00015077"/>
    </source>
</evidence>
<keyword evidence="6" id="KW-0131">Cell cycle</keyword>
<dbReference type="EMBL" id="MG996440">
    <property type="protein sequence ID" value="AYE21332.1"/>
    <property type="molecule type" value="Genomic_DNA"/>
</dbReference>
<dbReference type="Pfam" id="PF02998">
    <property type="entry name" value="Lentiviral_Tat"/>
    <property type="match status" value="1"/>
</dbReference>
<evidence type="ECO:0000256" key="9">
    <source>
        <dbReference type="ARBA" id="ARBA00032894"/>
    </source>
</evidence>
<keyword evidence="4" id="KW-1048">Host nucleus</keyword>
<evidence type="ECO:0000256" key="7">
    <source>
        <dbReference type="ARBA" id="ARBA00025242"/>
    </source>
</evidence>
<comment type="function">
    <text evidence="7">Seems to function as a Vpr-like protein, since it mediates host cell cycle arrest in G2 phase. Cell cycle arrest creates a favorable environment for maximizing viral expression and production.</text>
</comment>
<evidence type="ECO:0000256" key="4">
    <source>
        <dbReference type="ARBA" id="ARBA00022562"/>
    </source>
</evidence>
<evidence type="ECO:0000256" key="6">
    <source>
        <dbReference type="ARBA" id="ARBA00023306"/>
    </source>
</evidence>
<name>A0A386NHU0_CAEV</name>